<dbReference type="InterPro" id="IPR051045">
    <property type="entry name" value="TonB-dependent_transducer"/>
</dbReference>
<gene>
    <name evidence="3" type="ORF">DET52_1191</name>
</gene>
<evidence type="ECO:0000259" key="2">
    <source>
        <dbReference type="Pfam" id="PF03544"/>
    </source>
</evidence>
<dbReference type="GO" id="GO:0055085">
    <property type="term" value="P:transmembrane transport"/>
    <property type="evidence" value="ECO:0007669"/>
    <property type="project" value="InterPro"/>
</dbReference>
<evidence type="ECO:0000313" key="3">
    <source>
        <dbReference type="EMBL" id="TDN95378.1"/>
    </source>
</evidence>
<dbReference type="RefSeq" id="WP_133467073.1">
    <property type="nucleotide sequence ID" value="NZ_SNWI01000019.1"/>
</dbReference>
<protein>
    <submittedName>
        <fullName evidence="3">TonB-like protein</fullName>
    </submittedName>
</protein>
<comment type="caution">
    <text evidence="3">The sequence shown here is derived from an EMBL/GenBank/DDBJ whole genome shotgun (WGS) entry which is preliminary data.</text>
</comment>
<evidence type="ECO:0000256" key="1">
    <source>
        <dbReference type="SAM" id="SignalP"/>
    </source>
</evidence>
<feature type="signal peptide" evidence="1">
    <location>
        <begin position="1"/>
        <end position="22"/>
    </location>
</feature>
<dbReference type="Gene3D" id="3.30.1150.10">
    <property type="match status" value="1"/>
</dbReference>
<feature type="chain" id="PRO_5020757840" evidence="1">
    <location>
        <begin position="23"/>
        <end position="146"/>
    </location>
</feature>
<dbReference type="EMBL" id="SNWI01000019">
    <property type="protein sequence ID" value="TDN95378.1"/>
    <property type="molecule type" value="Genomic_DNA"/>
</dbReference>
<dbReference type="OrthoDB" id="9814002at2"/>
<evidence type="ECO:0000313" key="4">
    <source>
        <dbReference type="Proteomes" id="UP000294848"/>
    </source>
</evidence>
<dbReference type="AlphaFoldDB" id="A0A4V3BWK7"/>
<dbReference type="PANTHER" id="PTHR33446:SF2">
    <property type="entry name" value="PROTEIN TONB"/>
    <property type="match status" value="1"/>
</dbReference>
<accession>A0A4V3BWK7</accession>
<dbReference type="Pfam" id="PF03544">
    <property type="entry name" value="TonB_C"/>
    <property type="match status" value="1"/>
</dbReference>
<keyword evidence="1" id="KW-0732">Signal</keyword>
<sequence>MKKTTYILICMVFSIISMSAFGQEDTIIQINKSDIKPSNIYFQADTMPILHCEYDGNYLEKINQFISHNLKWPDNETDCFGNVYVQFIVETNGSISKIKIVRGLDSCNGFNEEALRVVKLMKSWTPGIKDNQKIRVMLTVAVKFII</sequence>
<dbReference type="SUPFAM" id="SSF74653">
    <property type="entry name" value="TolA/TonB C-terminal domain"/>
    <property type="match status" value="1"/>
</dbReference>
<feature type="domain" description="TonB C-terminal" evidence="2">
    <location>
        <begin position="80"/>
        <end position="145"/>
    </location>
</feature>
<organism evidence="3 4">
    <name type="scientific">Sunxiuqinia elliptica</name>
    <dbReference type="NCBI Taxonomy" id="655355"/>
    <lineage>
        <taxon>Bacteria</taxon>
        <taxon>Pseudomonadati</taxon>
        <taxon>Bacteroidota</taxon>
        <taxon>Bacteroidia</taxon>
        <taxon>Marinilabiliales</taxon>
        <taxon>Prolixibacteraceae</taxon>
        <taxon>Sunxiuqinia</taxon>
    </lineage>
</organism>
<dbReference type="PANTHER" id="PTHR33446">
    <property type="entry name" value="PROTEIN TONB-RELATED"/>
    <property type="match status" value="1"/>
</dbReference>
<dbReference type="Proteomes" id="UP000294848">
    <property type="component" value="Unassembled WGS sequence"/>
</dbReference>
<dbReference type="GO" id="GO:0031992">
    <property type="term" value="F:energy transducer activity"/>
    <property type="evidence" value="ECO:0007669"/>
    <property type="project" value="TreeGrafter"/>
</dbReference>
<name>A0A4V3BWK7_9BACT</name>
<dbReference type="InterPro" id="IPR037682">
    <property type="entry name" value="TonB_C"/>
</dbReference>
<reference evidence="3 4" key="1">
    <citation type="submission" date="2019-03" db="EMBL/GenBank/DDBJ databases">
        <title>Freshwater and sediment microbial communities from various areas in North America, analyzing microbe dynamics in response to fracking.</title>
        <authorList>
            <person name="Lamendella R."/>
        </authorList>
    </citation>
    <scope>NUCLEOTIDE SEQUENCE [LARGE SCALE GENOMIC DNA]</scope>
    <source>
        <strain evidence="3 4">114D</strain>
    </source>
</reference>
<dbReference type="GO" id="GO:0098797">
    <property type="term" value="C:plasma membrane protein complex"/>
    <property type="evidence" value="ECO:0007669"/>
    <property type="project" value="TreeGrafter"/>
</dbReference>
<proteinExistence type="predicted"/>